<gene>
    <name evidence="2" type="ORF">GCM10008018_37990</name>
</gene>
<name>A0ABQ1EV90_9BACL</name>
<dbReference type="Gene3D" id="3.30.70.60">
    <property type="match status" value="1"/>
</dbReference>
<evidence type="ECO:0008006" key="4">
    <source>
        <dbReference type="Google" id="ProtNLM"/>
    </source>
</evidence>
<keyword evidence="1" id="KW-0175">Coiled coil</keyword>
<evidence type="ECO:0000313" key="3">
    <source>
        <dbReference type="Proteomes" id="UP000615455"/>
    </source>
</evidence>
<feature type="coiled-coil region" evidence="1">
    <location>
        <begin position="37"/>
        <end position="64"/>
    </location>
</feature>
<evidence type="ECO:0000313" key="2">
    <source>
        <dbReference type="EMBL" id="GFZ88259.1"/>
    </source>
</evidence>
<protein>
    <recommendedName>
        <fullName evidence="4">Pilus assembly protein PilO</fullName>
    </recommendedName>
</protein>
<dbReference type="RefSeq" id="WP_189013928.1">
    <property type="nucleotide sequence ID" value="NZ_BMHE01000019.1"/>
</dbReference>
<organism evidence="2 3">
    <name type="scientific">Paenibacillus marchantiophytorum</name>
    <dbReference type="NCBI Taxonomy" id="1619310"/>
    <lineage>
        <taxon>Bacteria</taxon>
        <taxon>Bacillati</taxon>
        <taxon>Bacillota</taxon>
        <taxon>Bacilli</taxon>
        <taxon>Bacillales</taxon>
        <taxon>Paenibacillaceae</taxon>
        <taxon>Paenibacillus</taxon>
    </lineage>
</organism>
<dbReference type="InterPro" id="IPR014717">
    <property type="entry name" value="Transl_elong_EF1B/ribsomal_bS6"/>
</dbReference>
<accession>A0ABQ1EV90</accession>
<comment type="caution">
    <text evidence="2">The sequence shown here is derived from an EMBL/GenBank/DDBJ whole genome shotgun (WGS) entry which is preliminary data.</text>
</comment>
<sequence>MSNKNNTQTLLLFGAALLFLGLFAFYYFLQMPSSDKVKAQESELATLNKQVQLLNKKVSEKQNAVIGPSMKEVQAALPLWDNTEQITLDLNKIKKDTDVSFNSITYSISEKSSQQQTDAAKKTAYPNVREVKVTTSVAGTFKEISDAITQLQALPRLIKVDTVNYGSLPKDLTRKITINLTFTAFFDPSYKAKVDKVETPY</sequence>
<dbReference type="Proteomes" id="UP000615455">
    <property type="component" value="Unassembled WGS sequence"/>
</dbReference>
<proteinExistence type="predicted"/>
<keyword evidence="3" id="KW-1185">Reference proteome</keyword>
<reference evidence="3" key="1">
    <citation type="journal article" date="2019" name="Int. J. Syst. Evol. Microbiol.">
        <title>The Global Catalogue of Microorganisms (GCM) 10K type strain sequencing project: providing services to taxonomists for standard genome sequencing and annotation.</title>
        <authorList>
            <consortium name="The Broad Institute Genomics Platform"/>
            <consortium name="The Broad Institute Genome Sequencing Center for Infectious Disease"/>
            <person name="Wu L."/>
            <person name="Ma J."/>
        </authorList>
    </citation>
    <scope>NUCLEOTIDE SEQUENCE [LARGE SCALE GENOMIC DNA]</scope>
    <source>
        <strain evidence="3">CGMCC 1.15043</strain>
    </source>
</reference>
<dbReference type="EMBL" id="BMHE01000019">
    <property type="protein sequence ID" value="GFZ88259.1"/>
    <property type="molecule type" value="Genomic_DNA"/>
</dbReference>
<evidence type="ECO:0000256" key="1">
    <source>
        <dbReference type="SAM" id="Coils"/>
    </source>
</evidence>